<dbReference type="Gene3D" id="2.60.40.2870">
    <property type="match status" value="1"/>
</dbReference>
<dbReference type="RefSeq" id="WP_311066686.1">
    <property type="nucleotide sequence ID" value="NZ_CP134501.1"/>
</dbReference>
<keyword evidence="2" id="KW-1185">Reference proteome</keyword>
<accession>A0ABY9WAE0</accession>
<name>A0ABY9WAE0_9BACI</name>
<reference evidence="1 2" key="1">
    <citation type="submission" date="2023-09" db="EMBL/GenBank/DDBJ databases">
        <title>Different Types of Thermotolerant Ring-Cleaving Dioxygenases derived from Aeribacillus composti HB-1 applied for multiple aromatic hydrocarbons removal.</title>
        <authorList>
            <person name="Cao L."/>
            <person name="Li M."/>
            <person name="Ma T."/>
        </authorList>
    </citation>
    <scope>NUCLEOTIDE SEQUENCE [LARGE SCALE GENOMIC DNA]</scope>
    <source>
        <strain evidence="1 2">HB-1</strain>
    </source>
</reference>
<dbReference type="Proteomes" id="UP001303701">
    <property type="component" value="Chromosome"/>
</dbReference>
<evidence type="ECO:0000313" key="1">
    <source>
        <dbReference type="EMBL" id="WNF33102.1"/>
    </source>
</evidence>
<gene>
    <name evidence="1" type="ORF">RI196_18100</name>
</gene>
<proteinExistence type="predicted"/>
<protein>
    <submittedName>
        <fullName evidence="1">Uncharacterized protein</fullName>
    </submittedName>
</protein>
<dbReference type="GeneID" id="301127914"/>
<organism evidence="1 2">
    <name type="scientific">Aeribacillus composti</name>
    <dbReference type="NCBI Taxonomy" id="1868734"/>
    <lineage>
        <taxon>Bacteria</taxon>
        <taxon>Bacillati</taxon>
        <taxon>Bacillota</taxon>
        <taxon>Bacilli</taxon>
        <taxon>Bacillales</taxon>
        <taxon>Bacillaceae</taxon>
        <taxon>Aeribacillus</taxon>
    </lineage>
</organism>
<sequence length="171" mass="19831">MKNGNFIKYGGGYYEKNCRSYFYAGCSIIFVRICILSCKNFSCIRTTINGFTDNWYYVGWKDNEWEIISPNQLSAITPLKGRNIRIAIYVEGTERPGFLRIYNGGRDITSQTRKPLADEPLSGSDKIVYGWIKYYEIPMRLLTTESISISALDYFSNKTLYDHINFTIVRE</sequence>
<dbReference type="EMBL" id="CP134501">
    <property type="protein sequence ID" value="WNF33102.1"/>
    <property type="molecule type" value="Genomic_DNA"/>
</dbReference>
<evidence type="ECO:0000313" key="2">
    <source>
        <dbReference type="Proteomes" id="UP001303701"/>
    </source>
</evidence>